<dbReference type="Proteomes" id="UP000199585">
    <property type="component" value="Unassembled WGS sequence"/>
</dbReference>
<dbReference type="AlphaFoldDB" id="A0A1H8JHJ0"/>
<feature type="domain" description="DUF6900" evidence="1">
    <location>
        <begin position="9"/>
        <end position="59"/>
    </location>
</feature>
<gene>
    <name evidence="2" type="ORF">SAMN04488003_13715</name>
</gene>
<name>A0A1H8JHJ0_9RHOB</name>
<dbReference type="OrthoDB" id="7778819at2"/>
<evidence type="ECO:0000259" key="1">
    <source>
        <dbReference type="Pfam" id="PF21841"/>
    </source>
</evidence>
<proteinExistence type="predicted"/>
<dbReference type="Pfam" id="PF21841">
    <property type="entry name" value="DUF6900"/>
    <property type="match status" value="1"/>
</dbReference>
<dbReference type="EMBL" id="FOCI01000037">
    <property type="protein sequence ID" value="SEN79756.1"/>
    <property type="molecule type" value="Genomic_DNA"/>
</dbReference>
<evidence type="ECO:0000313" key="3">
    <source>
        <dbReference type="Proteomes" id="UP000199585"/>
    </source>
</evidence>
<accession>A0A1H8JHJ0</accession>
<dbReference type="RefSeq" id="WP_089905663.1">
    <property type="nucleotide sequence ID" value="NZ_FOCI01000037.1"/>
</dbReference>
<reference evidence="2 3" key="1">
    <citation type="submission" date="2016-10" db="EMBL/GenBank/DDBJ databases">
        <authorList>
            <person name="de Groot N.N."/>
        </authorList>
    </citation>
    <scope>NUCLEOTIDE SEQUENCE [LARGE SCALE GENOMIC DNA]</scope>
    <source>
        <strain evidence="2 3">DSM 16213</strain>
    </source>
</reference>
<dbReference type="STRING" id="245187.SAMN04488003_13715"/>
<protein>
    <recommendedName>
        <fullName evidence="1">DUF6900 domain-containing protein</fullName>
    </recommendedName>
</protein>
<evidence type="ECO:0000313" key="2">
    <source>
        <dbReference type="EMBL" id="SEN79756.1"/>
    </source>
</evidence>
<sequence>MTTRTKPASDALLLEIARKHFPNIETLETRNSDGLDFHDVAVWAIRAALEAAYTAGFAAATKR</sequence>
<organism evidence="2 3">
    <name type="scientific">Loktanella fryxellensis</name>
    <dbReference type="NCBI Taxonomy" id="245187"/>
    <lineage>
        <taxon>Bacteria</taxon>
        <taxon>Pseudomonadati</taxon>
        <taxon>Pseudomonadota</taxon>
        <taxon>Alphaproteobacteria</taxon>
        <taxon>Rhodobacterales</taxon>
        <taxon>Roseobacteraceae</taxon>
        <taxon>Loktanella</taxon>
    </lineage>
</organism>
<keyword evidence="3" id="KW-1185">Reference proteome</keyword>
<dbReference type="InterPro" id="IPR054195">
    <property type="entry name" value="DUF6900"/>
</dbReference>